<comment type="caution">
    <text evidence="1">The sequence shown here is derived from an EMBL/GenBank/DDBJ whole genome shotgun (WGS) entry which is preliminary data.</text>
</comment>
<dbReference type="AlphaFoldDB" id="A0A7X0JJ19"/>
<keyword evidence="2" id="KW-1185">Reference proteome</keyword>
<sequence length="71" mass="8054">MPSKIAHILASDDAVGSEELEAAIIYLDEKLQDAARRNEPVPFLAFRNKVIFKATLRLRSDSFRQQPDRPS</sequence>
<dbReference type="RefSeq" id="WP_062453668.1">
    <property type="nucleotide sequence ID" value="NZ_JACHBU010000002.1"/>
</dbReference>
<evidence type="ECO:0000313" key="2">
    <source>
        <dbReference type="Proteomes" id="UP000585437"/>
    </source>
</evidence>
<dbReference type="EMBL" id="JACHBU010000002">
    <property type="protein sequence ID" value="MBB6507562.1"/>
    <property type="molecule type" value="Genomic_DNA"/>
</dbReference>
<evidence type="ECO:0000313" key="1">
    <source>
        <dbReference type="EMBL" id="MBB6507562.1"/>
    </source>
</evidence>
<accession>A0A7X0JJ19</accession>
<reference evidence="1 2" key="1">
    <citation type="submission" date="2020-08" db="EMBL/GenBank/DDBJ databases">
        <title>The Agave Microbiome: Exploring the role of microbial communities in plant adaptations to desert environments.</title>
        <authorList>
            <person name="Partida-Martinez L.P."/>
        </authorList>
    </citation>
    <scope>NUCLEOTIDE SEQUENCE [LARGE SCALE GENOMIC DNA]</scope>
    <source>
        <strain evidence="1 2">AS3.12</strain>
    </source>
</reference>
<organism evidence="1 2">
    <name type="scientific">Rhizobium soli</name>
    <dbReference type="NCBI Taxonomy" id="424798"/>
    <lineage>
        <taxon>Bacteria</taxon>
        <taxon>Pseudomonadati</taxon>
        <taxon>Pseudomonadota</taxon>
        <taxon>Alphaproteobacteria</taxon>
        <taxon>Hyphomicrobiales</taxon>
        <taxon>Rhizobiaceae</taxon>
        <taxon>Rhizobium/Agrobacterium group</taxon>
        <taxon>Rhizobium</taxon>
    </lineage>
</organism>
<protein>
    <submittedName>
        <fullName evidence="1">Uncharacterized protein</fullName>
    </submittedName>
</protein>
<gene>
    <name evidence="1" type="ORF">F4695_000894</name>
</gene>
<name>A0A7X0JJ19_9HYPH</name>
<proteinExistence type="predicted"/>
<dbReference type="Proteomes" id="UP000585437">
    <property type="component" value="Unassembled WGS sequence"/>
</dbReference>